<accession>A0ABP7I4E1</accession>
<dbReference type="InterPro" id="IPR002125">
    <property type="entry name" value="CMP_dCMP_dom"/>
</dbReference>
<dbReference type="RefSeq" id="WP_344772921.1">
    <property type="nucleotide sequence ID" value="NZ_BAABAH010000002.1"/>
</dbReference>
<dbReference type="CDD" id="cd01285">
    <property type="entry name" value="nucleoside_deaminase"/>
    <property type="match status" value="1"/>
</dbReference>
<gene>
    <name evidence="2" type="ORF">GCM10022242_10040</name>
</gene>
<organism evidence="2 3">
    <name type="scientific">Nocardioides panacisoli</name>
    <dbReference type="NCBI Taxonomy" id="627624"/>
    <lineage>
        <taxon>Bacteria</taxon>
        <taxon>Bacillati</taxon>
        <taxon>Actinomycetota</taxon>
        <taxon>Actinomycetes</taxon>
        <taxon>Propionibacteriales</taxon>
        <taxon>Nocardioidaceae</taxon>
        <taxon>Nocardioides</taxon>
    </lineage>
</organism>
<keyword evidence="3" id="KW-1185">Reference proteome</keyword>
<evidence type="ECO:0000259" key="1">
    <source>
        <dbReference type="PROSITE" id="PS51747"/>
    </source>
</evidence>
<proteinExistence type="predicted"/>
<reference evidence="3" key="1">
    <citation type="journal article" date="2019" name="Int. J. Syst. Evol. Microbiol.">
        <title>The Global Catalogue of Microorganisms (GCM) 10K type strain sequencing project: providing services to taxonomists for standard genome sequencing and annotation.</title>
        <authorList>
            <consortium name="The Broad Institute Genomics Platform"/>
            <consortium name="The Broad Institute Genome Sequencing Center for Infectious Disease"/>
            <person name="Wu L."/>
            <person name="Ma J."/>
        </authorList>
    </citation>
    <scope>NUCLEOTIDE SEQUENCE [LARGE SCALE GENOMIC DNA]</scope>
    <source>
        <strain evidence="3">JCM 16953</strain>
    </source>
</reference>
<evidence type="ECO:0000313" key="3">
    <source>
        <dbReference type="Proteomes" id="UP001501821"/>
    </source>
</evidence>
<dbReference type="EMBL" id="BAABAH010000002">
    <property type="protein sequence ID" value="GAA3809237.1"/>
    <property type="molecule type" value="Genomic_DNA"/>
</dbReference>
<dbReference type="InterPro" id="IPR016193">
    <property type="entry name" value="Cytidine_deaminase-like"/>
</dbReference>
<dbReference type="Proteomes" id="UP001501821">
    <property type="component" value="Unassembled WGS sequence"/>
</dbReference>
<evidence type="ECO:0000313" key="2">
    <source>
        <dbReference type="EMBL" id="GAA3809237.1"/>
    </source>
</evidence>
<protein>
    <submittedName>
        <fullName evidence="2">Nucleoside deaminase</fullName>
    </submittedName>
</protein>
<dbReference type="SUPFAM" id="SSF53927">
    <property type="entry name" value="Cytidine deaminase-like"/>
    <property type="match status" value="1"/>
</dbReference>
<feature type="domain" description="CMP/dCMP-type deaminase" evidence="1">
    <location>
        <begin position="2"/>
        <end position="115"/>
    </location>
</feature>
<dbReference type="PROSITE" id="PS51747">
    <property type="entry name" value="CYT_DCMP_DEAMINASES_2"/>
    <property type="match status" value="1"/>
</dbReference>
<name>A0ABP7I4E1_9ACTN</name>
<dbReference type="PANTHER" id="PTHR11079:SF179">
    <property type="entry name" value="TRNA(ADENINE(34)) DEAMINASE, CHLOROPLASTIC"/>
    <property type="match status" value="1"/>
</dbReference>
<dbReference type="Gene3D" id="3.40.140.10">
    <property type="entry name" value="Cytidine Deaminase, domain 2"/>
    <property type="match status" value="1"/>
</dbReference>
<comment type="caution">
    <text evidence="2">The sequence shown here is derived from an EMBL/GenBank/DDBJ whole genome shotgun (WGS) entry which is preliminary data.</text>
</comment>
<sequence>MTDHDKHLARCVELAREALAAGDDPFGSLLVSSEGDVLVEFRNREQTDADPTAHPELDIATWAWRNLDAEQRASSTVYTTGEHCPMCAAAHGWVGLGAIVFAVASTQLAEWRTSWGLPGSPVAPLPVSTVLPGTPVTGPVASYVDPMFALHEQAARRVGG</sequence>
<dbReference type="PANTHER" id="PTHR11079">
    <property type="entry name" value="CYTOSINE DEAMINASE FAMILY MEMBER"/>
    <property type="match status" value="1"/>
</dbReference>
<dbReference type="Pfam" id="PF00383">
    <property type="entry name" value="dCMP_cyt_deam_1"/>
    <property type="match status" value="1"/>
</dbReference>